<dbReference type="EMBL" id="JAYKLX010000011">
    <property type="protein sequence ID" value="MEB3347917.1"/>
    <property type="molecule type" value="Genomic_DNA"/>
</dbReference>
<organism evidence="8 9">
    <name type="scientific">Aquimarina gracilis</name>
    <dbReference type="NCBI Taxonomy" id="874422"/>
    <lineage>
        <taxon>Bacteria</taxon>
        <taxon>Pseudomonadati</taxon>
        <taxon>Bacteroidota</taxon>
        <taxon>Flavobacteriia</taxon>
        <taxon>Flavobacteriales</taxon>
        <taxon>Flavobacteriaceae</taxon>
        <taxon>Aquimarina</taxon>
    </lineage>
</organism>
<evidence type="ECO:0000256" key="5">
    <source>
        <dbReference type="ARBA" id="ARBA00022989"/>
    </source>
</evidence>
<evidence type="ECO:0000256" key="3">
    <source>
        <dbReference type="ARBA" id="ARBA00022475"/>
    </source>
</evidence>
<protein>
    <submittedName>
        <fullName evidence="8">Hemolysin III family protein</fullName>
    </submittedName>
</protein>
<evidence type="ECO:0000256" key="2">
    <source>
        <dbReference type="ARBA" id="ARBA00008488"/>
    </source>
</evidence>
<evidence type="ECO:0000256" key="7">
    <source>
        <dbReference type="SAM" id="Phobius"/>
    </source>
</evidence>
<feature type="transmembrane region" description="Helical" evidence="7">
    <location>
        <begin position="186"/>
        <end position="207"/>
    </location>
</feature>
<dbReference type="Pfam" id="PF03006">
    <property type="entry name" value="HlyIII"/>
    <property type="match status" value="1"/>
</dbReference>
<dbReference type="InterPro" id="IPR004254">
    <property type="entry name" value="AdipoR/HlyIII-related"/>
</dbReference>
<evidence type="ECO:0000256" key="6">
    <source>
        <dbReference type="ARBA" id="ARBA00023136"/>
    </source>
</evidence>
<feature type="transmembrane region" description="Helical" evidence="7">
    <location>
        <begin position="43"/>
        <end position="64"/>
    </location>
</feature>
<accession>A0ABU6A1F3</accession>
<keyword evidence="9" id="KW-1185">Reference proteome</keyword>
<dbReference type="Proteomes" id="UP001327027">
    <property type="component" value="Unassembled WGS sequence"/>
</dbReference>
<evidence type="ECO:0000256" key="4">
    <source>
        <dbReference type="ARBA" id="ARBA00022692"/>
    </source>
</evidence>
<sequence>MKIQSPVEERWNWITHGLGFVLALVGLFLLIKFDSHKTEFSTISVILYGCAMLILYFASTAYHYTSQADLKKKLRVLDHIGIYLLIAGTYSPVTLITLIDSKGILLFVSVWSLAVIGSILKFFFTGRFQIFSIVLYLLMGWLIMLDIEVLANKIGDDGIDYLMYGGIAYTVGIIFYALKRIPFTHVIWHLFVLAGTAFHYVLILKYII</sequence>
<feature type="transmembrane region" description="Helical" evidence="7">
    <location>
        <begin position="12"/>
        <end position="31"/>
    </location>
</feature>
<dbReference type="RefSeq" id="WP_324181941.1">
    <property type="nucleotide sequence ID" value="NZ_BAABAW010000006.1"/>
</dbReference>
<reference evidence="8 9" key="1">
    <citation type="journal article" date="2013" name="Int. J. Syst. Evol. Microbiol.">
        <title>Aquimarina gracilis sp. nov., isolated from the gut microflora of a mussel, Mytilus coruscus, and emended description of Aquimarina spongiae.</title>
        <authorList>
            <person name="Park S.C."/>
            <person name="Choe H.N."/>
            <person name="Baik K.S."/>
            <person name="Seong C.N."/>
        </authorList>
    </citation>
    <scope>NUCLEOTIDE SEQUENCE [LARGE SCALE GENOMIC DNA]</scope>
    <source>
        <strain evidence="8 9">PSC32</strain>
    </source>
</reference>
<gene>
    <name evidence="8" type="ORF">U6A24_20750</name>
</gene>
<name>A0ABU6A1F3_9FLAO</name>
<evidence type="ECO:0000256" key="1">
    <source>
        <dbReference type="ARBA" id="ARBA00004651"/>
    </source>
</evidence>
<evidence type="ECO:0000313" key="9">
    <source>
        <dbReference type="Proteomes" id="UP001327027"/>
    </source>
</evidence>
<keyword evidence="5 7" id="KW-1133">Transmembrane helix</keyword>
<comment type="subcellular location">
    <subcellularLocation>
        <location evidence="1">Cell membrane</location>
        <topology evidence="1">Multi-pass membrane protein</topology>
    </subcellularLocation>
</comment>
<keyword evidence="3" id="KW-1003">Cell membrane</keyword>
<dbReference type="PANTHER" id="PTHR20855">
    <property type="entry name" value="ADIPOR/PROGESTIN RECEPTOR-RELATED"/>
    <property type="match status" value="1"/>
</dbReference>
<dbReference type="PANTHER" id="PTHR20855:SF3">
    <property type="entry name" value="LD03007P"/>
    <property type="match status" value="1"/>
</dbReference>
<keyword evidence="4 7" id="KW-0812">Transmembrane</keyword>
<feature type="transmembrane region" description="Helical" evidence="7">
    <location>
        <begin position="76"/>
        <end position="98"/>
    </location>
</feature>
<feature type="transmembrane region" description="Helical" evidence="7">
    <location>
        <begin position="161"/>
        <end position="179"/>
    </location>
</feature>
<comment type="similarity">
    <text evidence="2">Belongs to the UPF0073 (Hly-III) family.</text>
</comment>
<dbReference type="NCBIfam" id="TIGR01065">
    <property type="entry name" value="hlyIII"/>
    <property type="match status" value="1"/>
</dbReference>
<evidence type="ECO:0000313" key="8">
    <source>
        <dbReference type="EMBL" id="MEB3347917.1"/>
    </source>
</evidence>
<feature type="transmembrane region" description="Helical" evidence="7">
    <location>
        <begin position="130"/>
        <end position="149"/>
    </location>
</feature>
<proteinExistence type="inferred from homology"/>
<keyword evidence="6 7" id="KW-0472">Membrane</keyword>
<comment type="caution">
    <text evidence="8">The sequence shown here is derived from an EMBL/GenBank/DDBJ whole genome shotgun (WGS) entry which is preliminary data.</text>
</comment>
<feature type="transmembrane region" description="Helical" evidence="7">
    <location>
        <begin position="104"/>
        <end position="123"/>
    </location>
</feature>
<dbReference type="InterPro" id="IPR005744">
    <property type="entry name" value="Hy-lIII"/>
</dbReference>